<name>A0A8H3J6X8_9LECA</name>
<reference evidence="3" key="1">
    <citation type="submission" date="2021-03" db="EMBL/GenBank/DDBJ databases">
        <authorList>
            <person name="Tagirdzhanova G."/>
        </authorList>
    </citation>
    <scope>NUCLEOTIDE SEQUENCE</scope>
</reference>
<sequence>MPGLLEKYFGVVSGKDKDAEIDGRLGKHDLGRHAHEAKMPDHLYRLLEDEEQHHLETAPPGISDILRKLLEQDQHIETAFLCHSAVRYVGKIKVRGKDEGNSFCGYRNIQMLVGYAHAVSLLRGEVFKGGIASIWEIQDAVERAWDRGFNEKGRVQTGGIRGTRKHIGTPEAQALFRSLEVPCRADRFEHITGGAKAYEQLLDSVQEYFSAPIAVPKPTKSPKVQITALPPTYLQRPHHSMTIVGIEKRKNGSRNLLVFDPAYCPSKKMLRIVSGHRDLKYSDSLSPAADLLAHLLRIESGLSRMVKRQRNGSSVKLGYTTKRIICPEDLLSYLLHSHVQQMTRLAALFALIPYVVAASPPLNLVNVADLNSIFPAANGSGTLKNVTQLPDIVLAFPPGPQPPDPPGALFYRVPRSNPKITLRFRDYLLNPGRNDSDTYDVFRIAMREASDPTLRDTAMPIRGWDVGGVEMHLSPVDYPEELPFMTWGLWHMALTGIDNFRRFYPKLNFWFEVYVCPDGDEHDKEFIAVGFLDG</sequence>
<dbReference type="GO" id="GO:0016787">
    <property type="term" value="F:hydrolase activity"/>
    <property type="evidence" value="ECO:0007669"/>
    <property type="project" value="UniProtKB-KW"/>
</dbReference>
<proteinExistence type="predicted"/>
<gene>
    <name evidence="3" type="ORF">IMSHALPRED_002891</name>
</gene>
<dbReference type="Gene3D" id="3.90.70.130">
    <property type="match status" value="1"/>
</dbReference>
<protein>
    <recommendedName>
        <fullName evidence="2">UFSP1/2/DUB catalytic domain-containing protein</fullName>
    </recommendedName>
</protein>
<keyword evidence="4" id="KW-1185">Reference proteome</keyword>
<evidence type="ECO:0000313" key="3">
    <source>
        <dbReference type="EMBL" id="CAF9941772.1"/>
    </source>
</evidence>
<dbReference type="EMBL" id="CAJPDT010000156">
    <property type="protein sequence ID" value="CAF9941772.1"/>
    <property type="molecule type" value="Genomic_DNA"/>
</dbReference>
<organism evidence="3 4">
    <name type="scientific">Imshaugia aleurites</name>
    <dbReference type="NCBI Taxonomy" id="172621"/>
    <lineage>
        <taxon>Eukaryota</taxon>
        <taxon>Fungi</taxon>
        <taxon>Dikarya</taxon>
        <taxon>Ascomycota</taxon>
        <taxon>Pezizomycotina</taxon>
        <taxon>Lecanoromycetes</taxon>
        <taxon>OSLEUM clade</taxon>
        <taxon>Lecanoromycetidae</taxon>
        <taxon>Lecanorales</taxon>
        <taxon>Lecanorineae</taxon>
        <taxon>Parmeliaceae</taxon>
        <taxon>Imshaugia</taxon>
    </lineage>
</organism>
<feature type="domain" description="UFSP1/2/DUB catalytic" evidence="2">
    <location>
        <begin position="96"/>
        <end position="275"/>
    </location>
</feature>
<evidence type="ECO:0000259" key="2">
    <source>
        <dbReference type="Pfam" id="PF07910"/>
    </source>
</evidence>
<dbReference type="AlphaFoldDB" id="A0A8H3J6X8"/>
<dbReference type="Pfam" id="PF07910">
    <property type="entry name" value="Peptidase_C78"/>
    <property type="match status" value="1"/>
</dbReference>
<dbReference type="OrthoDB" id="288987at2759"/>
<evidence type="ECO:0000313" key="4">
    <source>
        <dbReference type="Proteomes" id="UP000664534"/>
    </source>
</evidence>
<evidence type="ECO:0000256" key="1">
    <source>
        <dbReference type="ARBA" id="ARBA00022801"/>
    </source>
</evidence>
<dbReference type="InterPro" id="IPR012462">
    <property type="entry name" value="UFSP1/2_DUB_cat"/>
</dbReference>
<dbReference type="Proteomes" id="UP000664534">
    <property type="component" value="Unassembled WGS sequence"/>
</dbReference>
<accession>A0A8H3J6X8</accession>
<keyword evidence="1" id="KW-0378">Hydrolase</keyword>
<comment type="caution">
    <text evidence="3">The sequence shown here is derived from an EMBL/GenBank/DDBJ whole genome shotgun (WGS) entry which is preliminary data.</text>
</comment>